<proteinExistence type="predicted"/>
<dbReference type="AlphaFoldDB" id="A0A9Q3BEN4"/>
<organism evidence="2 3">
    <name type="scientific">Austropuccinia psidii MF-1</name>
    <dbReference type="NCBI Taxonomy" id="1389203"/>
    <lineage>
        <taxon>Eukaryota</taxon>
        <taxon>Fungi</taxon>
        <taxon>Dikarya</taxon>
        <taxon>Basidiomycota</taxon>
        <taxon>Pucciniomycotina</taxon>
        <taxon>Pucciniomycetes</taxon>
        <taxon>Pucciniales</taxon>
        <taxon>Sphaerophragmiaceae</taxon>
        <taxon>Austropuccinia</taxon>
    </lineage>
</organism>
<accession>A0A9Q3BEN4</accession>
<evidence type="ECO:0000313" key="2">
    <source>
        <dbReference type="EMBL" id="MBW0463708.1"/>
    </source>
</evidence>
<gene>
    <name evidence="2" type="ORF">O181_003423</name>
</gene>
<comment type="caution">
    <text evidence="2">The sequence shown here is derived from an EMBL/GenBank/DDBJ whole genome shotgun (WGS) entry which is preliminary data.</text>
</comment>
<reference evidence="2" key="1">
    <citation type="submission" date="2021-03" db="EMBL/GenBank/DDBJ databases">
        <title>Draft genome sequence of rust myrtle Austropuccinia psidii MF-1, a brazilian biotype.</title>
        <authorList>
            <person name="Quecine M.C."/>
            <person name="Pachon D.M.R."/>
            <person name="Bonatelli M.L."/>
            <person name="Correr F.H."/>
            <person name="Franceschini L.M."/>
            <person name="Leite T.F."/>
            <person name="Margarido G.R.A."/>
            <person name="Almeida C.A."/>
            <person name="Ferrarezi J.A."/>
            <person name="Labate C.A."/>
        </authorList>
    </citation>
    <scope>NUCLEOTIDE SEQUENCE</scope>
    <source>
        <strain evidence="2">MF-1</strain>
    </source>
</reference>
<feature type="region of interest" description="Disordered" evidence="1">
    <location>
        <begin position="119"/>
        <end position="139"/>
    </location>
</feature>
<evidence type="ECO:0000256" key="1">
    <source>
        <dbReference type="SAM" id="MobiDB-lite"/>
    </source>
</evidence>
<protein>
    <submittedName>
        <fullName evidence="2">Uncharacterized protein</fullName>
    </submittedName>
</protein>
<sequence>MNIQMRNHKLLTKIPGGLEHAVKCICNQNCTLDDTANTFQDLRKRKNIGNSPPYKANIFTEKQSFRVENKYKPKEKMAEVTMKKKSHQNCWSTDHYANNCPKVKKKIYDIGKFPEKEIQAEASESDSMGDAISKSSDYD</sequence>
<dbReference type="EMBL" id="AVOT02000617">
    <property type="protein sequence ID" value="MBW0463708.1"/>
    <property type="molecule type" value="Genomic_DNA"/>
</dbReference>
<keyword evidence="3" id="KW-1185">Reference proteome</keyword>
<evidence type="ECO:0000313" key="3">
    <source>
        <dbReference type="Proteomes" id="UP000765509"/>
    </source>
</evidence>
<name>A0A9Q3BEN4_9BASI</name>
<dbReference type="Proteomes" id="UP000765509">
    <property type="component" value="Unassembled WGS sequence"/>
</dbReference>